<reference evidence="2" key="1">
    <citation type="submission" date="2015-10" db="EMBL/GenBank/DDBJ databases">
        <title>Genome of Paenibacillus bovis sp. nov.</title>
        <authorList>
            <person name="Wu Z."/>
            <person name="Gao C."/>
            <person name="Liu Z."/>
            <person name="Zheng H."/>
        </authorList>
    </citation>
    <scope>NUCLEOTIDE SEQUENCE [LARGE SCALE GENOMIC DNA]</scope>
    <source>
        <strain evidence="2">BD3526</strain>
    </source>
</reference>
<dbReference type="KEGG" id="pbv:AR543_21770"/>
<evidence type="ECO:0000313" key="1">
    <source>
        <dbReference type="EMBL" id="ANF98351.1"/>
    </source>
</evidence>
<proteinExistence type="predicted"/>
<dbReference type="Proteomes" id="UP000078148">
    <property type="component" value="Chromosome"/>
</dbReference>
<dbReference type="STRING" id="1616788.AR543_21770"/>
<accession>A0A172ZL27</accession>
<organism evidence="1 2">
    <name type="scientific">Paenibacillus bovis</name>
    <dbReference type="NCBI Taxonomy" id="1616788"/>
    <lineage>
        <taxon>Bacteria</taxon>
        <taxon>Bacillati</taxon>
        <taxon>Bacillota</taxon>
        <taxon>Bacilli</taxon>
        <taxon>Bacillales</taxon>
        <taxon>Paenibacillaceae</taxon>
        <taxon>Paenibacillus</taxon>
    </lineage>
</organism>
<dbReference type="RefSeq" id="WP_060536421.1">
    <property type="nucleotide sequence ID" value="NZ_CP013023.1"/>
</dbReference>
<sequence>MLGMLLNENECKEMAYVLRKELDEMLFDLSDQRLNNDIRQAIDKRYKTIFKMYARFAPQKELAKYVRSARYPQAEN</sequence>
<protein>
    <submittedName>
        <fullName evidence="1">Uncharacterized protein</fullName>
    </submittedName>
</protein>
<dbReference type="EMBL" id="CP013023">
    <property type="protein sequence ID" value="ANF98351.1"/>
    <property type="molecule type" value="Genomic_DNA"/>
</dbReference>
<name>A0A172ZL27_9BACL</name>
<evidence type="ECO:0000313" key="2">
    <source>
        <dbReference type="Proteomes" id="UP000078148"/>
    </source>
</evidence>
<keyword evidence="2" id="KW-1185">Reference proteome</keyword>
<reference evidence="1 2" key="2">
    <citation type="journal article" date="2016" name="Int. J. Syst. Evol. Microbiol.">
        <title>Paenibacillus bovis sp. nov., isolated from raw yak (Bos grunniens) milk.</title>
        <authorList>
            <person name="Gao C."/>
            <person name="Han J."/>
            <person name="Liu Z."/>
            <person name="Xu X."/>
            <person name="Hang F."/>
            <person name="Wu Z."/>
        </authorList>
    </citation>
    <scope>NUCLEOTIDE SEQUENCE [LARGE SCALE GENOMIC DNA]</scope>
    <source>
        <strain evidence="1 2">BD3526</strain>
    </source>
</reference>
<dbReference type="OrthoDB" id="2971867at2"/>
<dbReference type="AlphaFoldDB" id="A0A172ZL27"/>
<gene>
    <name evidence="1" type="ORF">AR543_21770</name>
</gene>